<dbReference type="InterPro" id="IPR027417">
    <property type="entry name" value="P-loop_NTPase"/>
</dbReference>
<keyword evidence="5 13" id="KW-0444">Lipid biosynthesis</keyword>
<evidence type="ECO:0000256" key="14">
    <source>
        <dbReference type="SAM" id="Phobius"/>
    </source>
</evidence>
<comment type="pathway">
    <text evidence="2 13">Glycolipid biosynthesis; lipid IV(A) biosynthesis; lipid IV(A) from (3R)-3-hydroxytetradecanoyl-[acyl-carrier-protein] and UDP-N-acetyl-alpha-D-glucosamine: step 6/6.</text>
</comment>
<dbReference type="Pfam" id="PF02606">
    <property type="entry name" value="LpxK"/>
    <property type="match status" value="1"/>
</dbReference>
<evidence type="ECO:0000313" key="16">
    <source>
        <dbReference type="Proteomes" id="UP001155546"/>
    </source>
</evidence>
<dbReference type="GO" id="GO:0009245">
    <property type="term" value="P:lipid A biosynthetic process"/>
    <property type="evidence" value="ECO:0007669"/>
    <property type="project" value="UniProtKB-UniRule"/>
</dbReference>
<keyword evidence="8 13" id="KW-0547">Nucleotide-binding</keyword>
<name>A0A9X2WLK7_9GAMM</name>
<protein>
    <recommendedName>
        <fullName evidence="4 13">Tetraacyldisaccharide 4'-kinase</fullName>
        <ecNumber evidence="3 13">2.7.1.130</ecNumber>
    </recommendedName>
    <alternativeName>
        <fullName evidence="12 13">Lipid A 4'-kinase</fullName>
    </alternativeName>
</protein>
<keyword evidence="14" id="KW-1133">Transmembrane helix</keyword>
<proteinExistence type="inferred from homology"/>
<evidence type="ECO:0000256" key="7">
    <source>
        <dbReference type="ARBA" id="ARBA00022679"/>
    </source>
</evidence>
<dbReference type="Proteomes" id="UP001155546">
    <property type="component" value="Unassembled WGS sequence"/>
</dbReference>
<comment type="similarity">
    <text evidence="13">Belongs to the LpxK family.</text>
</comment>
<dbReference type="GO" id="GO:0009244">
    <property type="term" value="P:lipopolysaccharide core region biosynthetic process"/>
    <property type="evidence" value="ECO:0007669"/>
    <property type="project" value="TreeGrafter"/>
</dbReference>
<keyword evidence="7 13" id="KW-0808">Transferase</keyword>
<comment type="function">
    <text evidence="1 13">Transfers the gamma-phosphate of ATP to the 4'-position of a tetraacyldisaccharide 1-phosphate intermediate (termed DS-1-P) to form tetraacyldisaccharide 1,4'-bis-phosphate (lipid IVA).</text>
</comment>
<sequence>MQNWINQVWYQGHWAKWFLLPLSALFWLISFIRRALFSLGLKSTHTLPVPVVVVGNITAGGSGKTPTVIYLINLLRANGLKPGVVSRGYGGKIDGVASVTPLSLAADVGDEPLMIVTRTHVPMVVGSQRVLAAKKLLADFDVDVIICDDGLQHYALGRDIEIALVDGGRRYGNECLLPAGPLREGLWRLNTIDWIINNGGPVASVNSDNLTEHLMQLNPAPVCQVQSLNSVLLPPEDTDAQLALQQAPITAMAGIGNPQRFFDSLAEQGYQLKQVVAFADHQAYDKHQLIALSRDTPLLMTEKDAVKCRDFALPNWWYLPVNAKLSTEFDTQFMSRMTQLIQLKKEI</sequence>
<evidence type="ECO:0000256" key="3">
    <source>
        <dbReference type="ARBA" id="ARBA00012071"/>
    </source>
</evidence>
<evidence type="ECO:0000256" key="13">
    <source>
        <dbReference type="HAMAP-Rule" id="MF_00409"/>
    </source>
</evidence>
<organism evidence="15 16">
    <name type="scientific">Shewanella holmiensis</name>
    <dbReference type="NCBI Taxonomy" id="2952222"/>
    <lineage>
        <taxon>Bacteria</taxon>
        <taxon>Pseudomonadati</taxon>
        <taxon>Pseudomonadota</taxon>
        <taxon>Gammaproteobacteria</taxon>
        <taxon>Alteromonadales</taxon>
        <taxon>Shewanellaceae</taxon>
        <taxon>Shewanella</taxon>
    </lineage>
</organism>
<evidence type="ECO:0000256" key="8">
    <source>
        <dbReference type="ARBA" id="ARBA00022741"/>
    </source>
</evidence>
<dbReference type="PANTHER" id="PTHR42724:SF1">
    <property type="entry name" value="TETRAACYLDISACCHARIDE 4'-KINASE, MITOCHONDRIAL-RELATED"/>
    <property type="match status" value="1"/>
</dbReference>
<comment type="catalytic activity">
    <reaction evidence="13">
        <text>a lipid A disaccharide + ATP = a lipid IVA + ADP + H(+)</text>
        <dbReference type="Rhea" id="RHEA:67840"/>
        <dbReference type="ChEBI" id="CHEBI:15378"/>
        <dbReference type="ChEBI" id="CHEBI:30616"/>
        <dbReference type="ChEBI" id="CHEBI:176343"/>
        <dbReference type="ChEBI" id="CHEBI:176425"/>
        <dbReference type="ChEBI" id="CHEBI:456216"/>
        <dbReference type="EC" id="2.7.1.130"/>
    </reaction>
</comment>
<dbReference type="HAMAP" id="MF_00409">
    <property type="entry name" value="LpxK"/>
    <property type="match status" value="1"/>
</dbReference>
<evidence type="ECO:0000256" key="1">
    <source>
        <dbReference type="ARBA" id="ARBA00002274"/>
    </source>
</evidence>
<feature type="binding site" evidence="13">
    <location>
        <begin position="58"/>
        <end position="65"/>
    </location>
    <ligand>
        <name>ATP</name>
        <dbReference type="ChEBI" id="CHEBI:30616"/>
    </ligand>
</feature>
<keyword evidence="14" id="KW-0472">Membrane</keyword>
<dbReference type="AlphaFoldDB" id="A0A9X2WLK7"/>
<accession>A0A9X2WLK7</accession>
<dbReference type="GO" id="GO:0005524">
    <property type="term" value="F:ATP binding"/>
    <property type="evidence" value="ECO:0007669"/>
    <property type="project" value="UniProtKB-UniRule"/>
</dbReference>
<keyword evidence="14" id="KW-0812">Transmembrane</keyword>
<dbReference type="InterPro" id="IPR003758">
    <property type="entry name" value="LpxK"/>
</dbReference>
<dbReference type="RefSeq" id="WP_261297819.1">
    <property type="nucleotide sequence ID" value="NZ_JAMTCD010000006.1"/>
</dbReference>
<dbReference type="SUPFAM" id="SSF52540">
    <property type="entry name" value="P-loop containing nucleoside triphosphate hydrolases"/>
    <property type="match status" value="1"/>
</dbReference>
<evidence type="ECO:0000313" key="15">
    <source>
        <dbReference type="EMBL" id="MCT7941411.1"/>
    </source>
</evidence>
<comment type="caution">
    <text evidence="15">The sequence shown here is derived from an EMBL/GenBank/DDBJ whole genome shotgun (WGS) entry which is preliminary data.</text>
</comment>
<evidence type="ECO:0000256" key="11">
    <source>
        <dbReference type="ARBA" id="ARBA00023098"/>
    </source>
</evidence>
<keyword evidence="10 13" id="KW-0067">ATP-binding</keyword>
<evidence type="ECO:0000256" key="9">
    <source>
        <dbReference type="ARBA" id="ARBA00022777"/>
    </source>
</evidence>
<keyword evidence="11 13" id="KW-0443">Lipid metabolism</keyword>
<dbReference type="NCBIfam" id="TIGR00682">
    <property type="entry name" value="lpxK"/>
    <property type="match status" value="1"/>
</dbReference>
<feature type="transmembrane region" description="Helical" evidence="14">
    <location>
        <begin position="14"/>
        <end position="32"/>
    </location>
</feature>
<evidence type="ECO:0000256" key="10">
    <source>
        <dbReference type="ARBA" id="ARBA00022840"/>
    </source>
</evidence>
<evidence type="ECO:0000256" key="5">
    <source>
        <dbReference type="ARBA" id="ARBA00022516"/>
    </source>
</evidence>
<evidence type="ECO:0000256" key="12">
    <source>
        <dbReference type="ARBA" id="ARBA00029757"/>
    </source>
</evidence>
<dbReference type="GO" id="GO:0009029">
    <property type="term" value="F:lipid-A 4'-kinase activity"/>
    <property type="evidence" value="ECO:0007669"/>
    <property type="project" value="UniProtKB-UniRule"/>
</dbReference>
<keyword evidence="9 13" id="KW-0418">Kinase</keyword>
<keyword evidence="16" id="KW-1185">Reference proteome</keyword>
<dbReference type="PANTHER" id="PTHR42724">
    <property type="entry name" value="TETRAACYLDISACCHARIDE 4'-KINASE"/>
    <property type="match status" value="1"/>
</dbReference>
<gene>
    <name evidence="13 15" type="primary">lpxK</name>
    <name evidence="15" type="ORF">NE535_06310</name>
</gene>
<dbReference type="EMBL" id="JAMTCD010000006">
    <property type="protein sequence ID" value="MCT7941411.1"/>
    <property type="molecule type" value="Genomic_DNA"/>
</dbReference>
<evidence type="ECO:0000256" key="4">
    <source>
        <dbReference type="ARBA" id="ARBA00016436"/>
    </source>
</evidence>
<evidence type="ECO:0000256" key="6">
    <source>
        <dbReference type="ARBA" id="ARBA00022556"/>
    </source>
</evidence>
<reference evidence="15" key="1">
    <citation type="journal article" date="2023" name="Int. J. Syst. Evol. Microbiol.">
        <title>&lt;i&gt;Shewanella septentrionalis&lt;/i&gt; sp. nov. and &lt;i&gt;Shewanella holmiensis&lt;/i&gt; sp. nov., isolated from Baltic Sea water and sediments.</title>
        <authorList>
            <person name="Martin-Rodriguez A.J."/>
            <person name="Thorell K."/>
            <person name="Joffre E."/>
            <person name="Jensie-Markopoulos S."/>
            <person name="Moore E.R.B."/>
            <person name="Sjoling A."/>
        </authorList>
    </citation>
    <scope>NUCLEOTIDE SEQUENCE</scope>
    <source>
        <strain evidence="15">SP1S2-7</strain>
    </source>
</reference>
<evidence type="ECO:0000256" key="2">
    <source>
        <dbReference type="ARBA" id="ARBA00004870"/>
    </source>
</evidence>
<keyword evidence="6 13" id="KW-0441">Lipid A biosynthesis</keyword>
<dbReference type="EC" id="2.7.1.130" evidence="3 13"/>
<dbReference type="GO" id="GO:0005886">
    <property type="term" value="C:plasma membrane"/>
    <property type="evidence" value="ECO:0007669"/>
    <property type="project" value="TreeGrafter"/>
</dbReference>